<dbReference type="AlphaFoldDB" id="A0A011PQV9"/>
<accession>A0A011PQV9</accession>
<evidence type="ECO:0008006" key="3">
    <source>
        <dbReference type="Google" id="ProtNLM"/>
    </source>
</evidence>
<evidence type="ECO:0000313" key="2">
    <source>
        <dbReference type="Proteomes" id="UP000021816"/>
    </source>
</evidence>
<dbReference type="EMBL" id="JEMX01000056">
    <property type="protein sequence ID" value="EXI79382.1"/>
    <property type="molecule type" value="Genomic_DNA"/>
</dbReference>
<reference evidence="1 2" key="1">
    <citation type="submission" date="2014-02" db="EMBL/GenBank/DDBJ databases">
        <title>Expanding our view of genomic diversity in Candidatus Accumulibacter clades.</title>
        <authorList>
            <person name="Skennerton C.T."/>
            <person name="Barr J.J."/>
            <person name="Slater F.R."/>
            <person name="Bond P.L."/>
            <person name="Tyson G.W."/>
        </authorList>
    </citation>
    <scope>NUCLEOTIDE SEQUENCE [LARGE SCALE GENOMIC DNA]</scope>
    <source>
        <strain evidence="2">BA-92</strain>
    </source>
</reference>
<dbReference type="STRING" id="1454003.AW10_02412"/>
<proteinExistence type="predicted"/>
<organism evidence="1 2">
    <name type="scientific">Candidatus Accumulibacter appositus</name>
    <dbReference type="NCBI Taxonomy" id="1454003"/>
    <lineage>
        <taxon>Bacteria</taxon>
        <taxon>Pseudomonadati</taxon>
        <taxon>Pseudomonadota</taxon>
        <taxon>Betaproteobacteria</taxon>
        <taxon>Candidatus Accumulibacter</taxon>
    </lineage>
</organism>
<protein>
    <recommendedName>
        <fullName evidence="3">Molecular chaperone</fullName>
    </recommendedName>
</protein>
<sequence>MTGLATQTSLAGGEMTNTAFDEQGAAGAVAAHSGIRTILQWLESPMAPHPAEELPSLRAQVKAWHEVGGSPQQRALALNGLYERSSSVVAALLPELTELLLPIPRKSRRLVRSVLDLLQMLADDTLEMVEGVAPHDTSDRHQAPDLALWRSLRALAQQLMISHLIASPAPTGAWQQLHQTYALARSLHLEATIPRGQTRKLQHIYQAAILLGCAQPASLTAREVVFLAAYLERFAGQIEPLSAEAAAAAAPGTFWVDPTRDAPALPYSRKLAPSTAPLEYFSCAGLGLLLKTQIAQLNAGTSAEEIGLPELASTPAGVGVLRRLAGRWSDFGKRRFHRRRQGYRAVLGTGIEGLWHLCKEGDTAAVELSSWMITNESPDGYAIRHVSGKISTVSVGNVVAVRTGDEKNWQICLVRWAVSENPEDLELGLQILAPKAVPAILARPGDGEGTEHLRVLVLPEIPSLRPSQLLIVASGALTQNSGKLLLVIEDENLVVREVKSIGIDEQTGSVDILAIQPDATHF</sequence>
<dbReference type="PATRIC" id="fig|1454003.3.peg.2459"/>
<gene>
    <name evidence="1" type="ORF">AW10_02412</name>
</gene>
<name>A0A011PQV9_9PROT</name>
<comment type="caution">
    <text evidence="1">The sequence shown here is derived from an EMBL/GenBank/DDBJ whole genome shotgun (WGS) entry which is preliminary data.</text>
</comment>
<evidence type="ECO:0000313" key="1">
    <source>
        <dbReference type="EMBL" id="EXI79382.1"/>
    </source>
</evidence>
<dbReference type="Proteomes" id="UP000021816">
    <property type="component" value="Unassembled WGS sequence"/>
</dbReference>